<dbReference type="InterPro" id="IPR005302">
    <property type="entry name" value="MoCF_Sase_C"/>
</dbReference>
<keyword evidence="3" id="KW-1185">Reference proteome</keyword>
<evidence type="ECO:0000259" key="1">
    <source>
        <dbReference type="PROSITE" id="PS51340"/>
    </source>
</evidence>
<sequence length="229" mass="25469">MRAFRIAELRIGKVRPLGPNAVPSGIDKAAVAGPLMARGKGFEGDEQGDTRHHGGADKALHAYPVAHYPAWANDLPEHAAQFGPGAFGENLVIEGATEDDCCLFDRYRLGGAMVEVSQTRQPCWRLNLRFDLRDMAARVQQTGRTGWYFRVVSEGLITAGDRAELIARPCPNWPLTRVWQLLYRDISDHDALTAFAALPGLPENWRRMVDARLARGTVEDWRPRLETPG</sequence>
<accession>A0ABT3AP32</accession>
<dbReference type="PANTHER" id="PTHR30212">
    <property type="entry name" value="PROTEIN YIIM"/>
    <property type="match status" value="1"/>
</dbReference>
<dbReference type="Pfam" id="PF03475">
    <property type="entry name" value="YiiM_3-alpha"/>
    <property type="match status" value="1"/>
</dbReference>
<gene>
    <name evidence="2" type="ORF">OE747_18970</name>
</gene>
<reference evidence="2 3" key="1">
    <citation type="submission" date="2022-10" db="EMBL/GenBank/DDBJ databases">
        <title>Ruegeria sp. nov., isolated from ocean surface sediments.</title>
        <authorList>
            <person name="He W."/>
            <person name="Xue H.-P."/>
            <person name="Zhang D.-F."/>
        </authorList>
    </citation>
    <scope>NUCLEOTIDE SEQUENCE [LARGE SCALE GENOMIC DNA]</scope>
    <source>
        <strain evidence="2 3">XHP0148</strain>
    </source>
</reference>
<dbReference type="InterPro" id="IPR005163">
    <property type="entry name" value="Tri_helical_YiiM-like"/>
</dbReference>
<dbReference type="Gene3D" id="2.40.33.20">
    <property type="entry name" value="PK beta-barrel domain-like"/>
    <property type="match status" value="1"/>
</dbReference>
<dbReference type="RefSeq" id="WP_263830082.1">
    <property type="nucleotide sequence ID" value="NZ_JAOWLB010000017.1"/>
</dbReference>
<dbReference type="PROSITE" id="PS51340">
    <property type="entry name" value="MOSC"/>
    <property type="match status" value="1"/>
</dbReference>
<dbReference type="InterPro" id="IPR052353">
    <property type="entry name" value="Benzoxazolinone_Detox_Enz"/>
</dbReference>
<evidence type="ECO:0000313" key="2">
    <source>
        <dbReference type="EMBL" id="MCV2890424.1"/>
    </source>
</evidence>
<dbReference type="EMBL" id="JAOWLB010000017">
    <property type="protein sequence ID" value="MCV2890424.1"/>
    <property type="molecule type" value="Genomic_DNA"/>
</dbReference>
<dbReference type="SUPFAM" id="SSF50800">
    <property type="entry name" value="PK beta-barrel domain-like"/>
    <property type="match status" value="1"/>
</dbReference>
<name>A0ABT3AP32_9RHOB</name>
<evidence type="ECO:0000313" key="3">
    <source>
        <dbReference type="Proteomes" id="UP001320899"/>
    </source>
</evidence>
<dbReference type="PANTHER" id="PTHR30212:SF2">
    <property type="entry name" value="PROTEIN YIIM"/>
    <property type="match status" value="1"/>
</dbReference>
<dbReference type="Proteomes" id="UP001320899">
    <property type="component" value="Unassembled WGS sequence"/>
</dbReference>
<comment type="caution">
    <text evidence="2">The sequence shown here is derived from an EMBL/GenBank/DDBJ whole genome shotgun (WGS) entry which is preliminary data.</text>
</comment>
<feature type="domain" description="MOSC" evidence="1">
    <location>
        <begin position="29"/>
        <end position="166"/>
    </location>
</feature>
<dbReference type="Pfam" id="PF03473">
    <property type="entry name" value="MOSC"/>
    <property type="match status" value="1"/>
</dbReference>
<organism evidence="2 3">
    <name type="scientific">Ruegeria aquimaris</name>
    <dbReference type="NCBI Taxonomy" id="2984333"/>
    <lineage>
        <taxon>Bacteria</taxon>
        <taxon>Pseudomonadati</taxon>
        <taxon>Pseudomonadota</taxon>
        <taxon>Alphaproteobacteria</taxon>
        <taxon>Rhodobacterales</taxon>
        <taxon>Roseobacteraceae</taxon>
        <taxon>Ruegeria</taxon>
    </lineage>
</organism>
<dbReference type="InterPro" id="IPR011037">
    <property type="entry name" value="Pyrv_Knase-like_insert_dom_sf"/>
</dbReference>
<protein>
    <submittedName>
        <fullName evidence="2">MOSC domain-containing protein</fullName>
    </submittedName>
</protein>
<proteinExistence type="predicted"/>